<feature type="compositionally biased region" description="Low complexity" evidence="4">
    <location>
        <begin position="65"/>
        <end position="76"/>
    </location>
</feature>
<feature type="domain" description="Nudix hydrolase" evidence="5">
    <location>
        <begin position="106"/>
        <end position="249"/>
    </location>
</feature>
<evidence type="ECO:0000256" key="2">
    <source>
        <dbReference type="ARBA" id="ARBA00022801"/>
    </source>
</evidence>
<dbReference type="InterPro" id="IPR000086">
    <property type="entry name" value="NUDIX_hydrolase_dom"/>
</dbReference>
<feature type="compositionally biased region" description="Gly residues" evidence="4">
    <location>
        <begin position="47"/>
        <end position="64"/>
    </location>
</feature>
<dbReference type="Proteomes" id="UP000252187">
    <property type="component" value="Unassembled WGS sequence"/>
</dbReference>
<comment type="caution">
    <text evidence="6">The sequence shown here is derived from an EMBL/GenBank/DDBJ whole genome shotgun (WGS) entry which is preliminary data.</text>
</comment>
<evidence type="ECO:0000256" key="3">
    <source>
        <dbReference type="RuleBase" id="RU003476"/>
    </source>
</evidence>
<name>A0A365P6Y2_9ACTN</name>
<dbReference type="AlphaFoldDB" id="A0A365P6Y2"/>
<organism evidence="6 7">
    <name type="scientific">Dietzia maris</name>
    <dbReference type="NCBI Taxonomy" id="37915"/>
    <lineage>
        <taxon>Bacteria</taxon>
        <taxon>Bacillati</taxon>
        <taxon>Actinomycetota</taxon>
        <taxon>Actinomycetes</taxon>
        <taxon>Mycobacteriales</taxon>
        <taxon>Dietziaceae</taxon>
        <taxon>Dietzia</taxon>
    </lineage>
</organism>
<comment type="similarity">
    <text evidence="1 3">Belongs to the Nudix hydrolase family.</text>
</comment>
<dbReference type="CDD" id="cd03673">
    <property type="entry name" value="NUDIX_Ap6A_hydrolase"/>
    <property type="match status" value="1"/>
</dbReference>
<evidence type="ECO:0000313" key="6">
    <source>
        <dbReference type="EMBL" id="RBA31497.1"/>
    </source>
</evidence>
<proteinExistence type="inferred from homology"/>
<gene>
    <name evidence="6" type="ORF">DQ226_15900</name>
</gene>
<dbReference type="InterPro" id="IPR015797">
    <property type="entry name" value="NUDIX_hydrolase-like_dom_sf"/>
</dbReference>
<feature type="region of interest" description="Disordered" evidence="4">
    <location>
        <begin position="257"/>
        <end position="305"/>
    </location>
</feature>
<evidence type="ECO:0000256" key="1">
    <source>
        <dbReference type="ARBA" id="ARBA00005582"/>
    </source>
</evidence>
<dbReference type="PRINTS" id="PR00502">
    <property type="entry name" value="NUDIXFAMILY"/>
</dbReference>
<protein>
    <submittedName>
        <fullName evidence="6">NUDIX hydrolase</fullName>
    </submittedName>
</protein>
<dbReference type="SUPFAM" id="SSF55811">
    <property type="entry name" value="Nudix"/>
    <property type="match status" value="1"/>
</dbReference>
<reference evidence="6 7" key="1">
    <citation type="submission" date="2018-06" db="EMBL/GenBank/DDBJ databases">
        <title>Whole genome sequencing of four bacterial strains from South Shetland trench revealing bio-synthetic gene clusters.</title>
        <authorList>
            <person name="Abdel-Mageed W.M."/>
            <person name="Lehri B."/>
            <person name="Jarmusch S.A."/>
            <person name="Miranda K."/>
            <person name="Goodfellow M."/>
            <person name="Jaspars M."/>
            <person name="Karlyshev A.V."/>
        </authorList>
    </citation>
    <scope>NUCLEOTIDE SEQUENCE [LARGE SCALE GENOMIC DNA]</scope>
    <source>
        <strain evidence="6 7">SST1</strain>
    </source>
</reference>
<keyword evidence="2 3" id="KW-0378">Hydrolase</keyword>
<dbReference type="Pfam" id="PF00293">
    <property type="entry name" value="NUDIX"/>
    <property type="match status" value="1"/>
</dbReference>
<feature type="compositionally biased region" description="Basic and acidic residues" evidence="4">
    <location>
        <begin position="275"/>
        <end position="286"/>
    </location>
</feature>
<dbReference type="PROSITE" id="PS51462">
    <property type="entry name" value="NUDIX"/>
    <property type="match status" value="1"/>
</dbReference>
<evidence type="ECO:0000256" key="4">
    <source>
        <dbReference type="SAM" id="MobiDB-lite"/>
    </source>
</evidence>
<dbReference type="EMBL" id="QNTT01000063">
    <property type="protein sequence ID" value="RBA31497.1"/>
    <property type="molecule type" value="Genomic_DNA"/>
</dbReference>
<accession>A0A365P6Y2</accession>
<dbReference type="Gene3D" id="3.90.79.10">
    <property type="entry name" value="Nucleoside Triphosphate Pyrophosphohydrolase"/>
    <property type="match status" value="1"/>
</dbReference>
<sequence length="305" mass="32139">MKTGDGTAGATSRQAPRHPRQPGRSKSGGGGQASSTNTTRTSAPAKAGGGTGSKTGSKAGGKGGSKAAAKTTKPGTHQGGKAGAKNARGGRGGARHPRGGQRLKTVLETSAGGLVVRNLAEAGKGPEPDLSRLEVALIGRLDRRGRMLWSMPKGHIEPGETVAETARREVLEETGVDGTVLAPLGTIDYWFVAEGRRIHKTVHHHLVRYDHGELCDEDPEITEVAWFAFDDLPRRLAYPDERRLVESARTLLPDFARAELAGDNPPPADAQMVDPSRRADGPEPVRRTGAHGVTPRDHAPEESGP</sequence>
<dbReference type="PROSITE" id="PS00893">
    <property type="entry name" value="NUDIX_BOX"/>
    <property type="match status" value="1"/>
</dbReference>
<feature type="compositionally biased region" description="Basic and acidic residues" evidence="4">
    <location>
        <begin position="294"/>
        <end position="305"/>
    </location>
</feature>
<dbReference type="GO" id="GO:0016787">
    <property type="term" value="F:hydrolase activity"/>
    <property type="evidence" value="ECO:0007669"/>
    <property type="project" value="UniProtKB-KW"/>
</dbReference>
<evidence type="ECO:0000259" key="5">
    <source>
        <dbReference type="PROSITE" id="PS51462"/>
    </source>
</evidence>
<dbReference type="PANTHER" id="PTHR43736:SF1">
    <property type="entry name" value="DIHYDRONEOPTERIN TRIPHOSPHATE DIPHOSPHATASE"/>
    <property type="match status" value="1"/>
</dbReference>
<feature type="region of interest" description="Disordered" evidence="4">
    <location>
        <begin position="1"/>
        <end position="103"/>
    </location>
</feature>
<dbReference type="PANTHER" id="PTHR43736">
    <property type="entry name" value="ADP-RIBOSE PYROPHOSPHATASE"/>
    <property type="match status" value="1"/>
</dbReference>
<dbReference type="InterPro" id="IPR020476">
    <property type="entry name" value="Nudix_hydrolase"/>
</dbReference>
<evidence type="ECO:0000313" key="7">
    <source>
        <dbReference type="Proteomes" id="UP000252187"/>
    </source>
</evidence>
<dbReference type="InterPro" id="IPR020084">
    <property type="entry name" value="NUDIX_hydrolase_CS"/>
</dbReference>